<reference evidence="1 2" key="1">
    <citation type="submission" date="2014-07" db="EMBL/GenBank/DDBJ databases">
        <title>Genomic and transcriptomic analysis on Apis cerana provide comprehensive insights into honey bee biology.</title>
        <authorList>
            <person name="Diao Q."/>
            <person name="Sun L."/>
            <person name="Zheng H."/>
            <person name="Zheng H."/>
            <person name="Xu S."/>
            <person name="Wang S."/>
            <person name="Zeng Z."/>
            <person name="Hu F."/>
            <person name="Su S."/>
            <person name="Wu J."/>
        </authorList>
    </citation>
    <scope>NUCLEOTIDE SEQUENCE [LARGE SCALE GENOMIC DNA]</scope>
    <source>
        <tissue evidence="1">Pupae without intestine</tissue>
    </source>
</reference>
<dbReference type="EMBL" id="KZ288357">
    <property type="protein sequence ID" value="PBC27087.1"/>
    <property type="molecule type" value="Genomic_DNA"/>
</dbReference>
<name>A0A2A3E5S5_APICC</name>
<proteinExistence type="predicted"/>
<evidence type="ECO:0000313" key="2">
    <source>
        <dbReference type="Proteomes" id="UP000242457"/>
    </source>
</evidence>
<organism evidence="1 2">
    <name type="scientific">Apis cerana cerana</name>
    <name type="common">Oriental honeybee</name>
    <dbReference type="NCBI Taxonomy" id="94128"/>
    <lineage>
        <taxon>Eukaryota</taxon>
        <taxon>Metazoa</taxon>
        <taxon>Ecdysozoa</taxon>
        <taxon>Arthropoda</taxon>
        <taxon>Hexapoda</taxon>
        <taxon>Insecta</taxon>
        <taxon>Pterygota</taxon>
        <taxon>Neoptera</taxon>
        <taxon>Endopterygota</taxon>
        <taxon>Hymenoptera</taxon>
        <taxon>Apocrita</taxon>
        <taxon>Aculeata</taxon>
        <taxon>Apoidea</taxon>
        <taxon>Anthophila</taxon>
        <taxon>Apidae</taxon>
        <taxon>Apis</taxon>
    </lineage>
</organism>
<accession>A0A2A3E5S5</accession>
<protein>
    <submittedName>
        <fullName evidence="1">Uncharacterized protein</fullName>
    </submittedName>
</protein>
<dbReference type="AlphaFoldDB" id="A0A2A3E5S5"/>
<gene>
    <name evidence="1" type="ORF">APICC_00952</name>
</gene>
<sequence length="78" mass="8834">MINIQQGWHIKSAKENKFHAIRRFLSFCSETLIHRLSVTLGQRSESFSAGQTGVAAHTPKIWQRHGLSVEECLLFTAP</sequence>
<keyword evidence="2" id="KW-1185">Reference proteome</keyword>
<dbReference type="Proteomes" id="UP000242457">
    <property type="component" value="Unassembled WGS sequence"/>
</dbReference>
<evidence type="ECO:0000313" key="1">
    <source>
        <dbReference type="EMBL" id="PBC27087.1"/>
    </source>
</evidence>